<dbReference type="EMBL" id="AJ937767">
    <property type="protein sequence ID" value="CAI78613.1"/>
    <property type="molecule type" value="Genomic_DNA"/>
</dbReference>
<evidence type="ECO:0000256" key="2">
    <source>
        <dbReference type="ARBA" id="ARBA00005811"/>
    </source>
</evidence>
<keyword evidence="8 11" id="KW-1133">Transmembrane helix</keyword>
<evidence type="ECO:0000256" key="6">
    <source>
        <dbReference type="ARBA" id="ARBA00022692"/>
    </source>
</evidence>
<dbReference type="GO" id="GO:0022857">
    <property type="term" value="F:transmembrane transporter activity"/>
    <property type="evidence" value="ECO:0007669"/>
    <property type="project" value="InterPro"/>
</dbReference>
<dbReference type="NCBIfam" id="TIGR02801">
    <property type="entry name" value="tolR"/>
    <property type="match status" value="1"/>
</dbReference>
<dbReference type="PANTHER" id="PTHR30558:SF12">
    <property type="entry name" value="BIOPOLYMER TRANSPORT PROTEIN EXBD"/>
    <property type="match status" value="1"/>
</dbReference>
<evidence type="ECO:0000256" key="3">
    <source>
        <dbReference type="ARBA" id="ARBA00022448"/>
    </source>
</evidence>
<dbReference type="InterPro" id="IPR003400">
    <property type="entry name" value="ExbD"/>
</dbReference>
<dbReference type="Gene3D" id="3.30.420.270">
    <property type="match status" value="1"/>
</dbReference>
<comment type="similarity">
    <text evidence="2 10">Belongs to the ExbD/TolR family.</text>
</comment>
<dbReference type="PANTHER" id="PTHR30558">
    <property type="entry name" value="EXBD MEMBRANE COMPONENT OF PMF-DRIVEN MACROMOLECULE IMPORT SYSTEM"/>
    <property type="match status" value="1"/>
</dbReference>
<evidence type="ECO:0000313" key="12">
    <source>
        <dbReference type="EMBL" id="CAI78613.1"/>
    </source>
</evidence>
<organism evidence="12">
    <name type="scientific">uncultured delta proteobacterium</name>
    <dbReference type="NCBI Taxonomy" id="34034"/>
    <lineage>
        <taxon>Bacteria</taxon>
        <taxon>Deltaproteobacteria</taxon>
        <taxon>environmental samples</taxon>
    </lineage>
</organism>
<dbReference type="GO" id="GO:0015031">
    <property type="term" value="P:protein transport"/>
    <property type="evidence" value="ECO:0007669"/>
    <property type="project" value="UniProtKB-KW"/>
</dbReference>
<dbReference type="GO" id="GO:0005886">
    <property type="term" value="C:plasma membrane"/>
    <property type="evidence" value="ECO:0007669"/>
    <property type="project" value="UniProtKB-SubCell"/>
</dbReference>
<dbReference type="AlphaFoldDB" id="Q2YZT5"/>
<keyword evidence="6 10" id="KW-0812">Transmembrane</keyword>
<evidence type="ECO:0000256" key="5">
    <source>
        <dbReference type="ARBA" id="ARBA00022519"/>
    </source>
</evidence>
<name>Q2YZT5_9DELT</name>
<gene>
    <name evidence="12" type="primary">exbD</name>
</gene>
<protein>
    <submittedName>
        <fullName evidence="12">Biopolymer transport protein</fullName>
    </submittedName>
</protein>
<dbReference type="Pfam" id="PF02472">
    <property type="entry name" value="ExbD"/>
    <property type="match status" value="1"/>
</dbReference>
<keyword evidence="4" id="KW-1003">Cell membrane</keyword>
<evidence type="ECO:0000256" key="4">
    <source>
        <dbReference type="ARBA" id="ARBA00022475"/>
    </source>
</evidence>
<keyword evidence="3 10" id="KW-0813">Transport</keyword>
<evidence type="ECO:0000256" key="10">
    <source>
        <dbReference type="RuleBase" id="RU003879"/>
    </source>
</evidence>
<evidence type="ECO:0000256" key="11">
    <source>
        <dbReference type="SAM" id="Phobius"/>
    </source>
</evidence>
<reference evidence="12" key="1">
    <citation type="journal article" date="2005" name="Environ. Microbiol.">
        <title>Lateral gene transfer and phylogenetic assignment of environmental fosmid clones.</title>
        <authorList>
            <person name="Nesbo C.L."/>
            <person name="Boucher Y."/>
            <person name="Dlutek M."/>
            <person name="Doolittle F.W."/>
        </authorList>
    </citation>
    <scope>NUCLEOTIDE SEQUENCE</scope>
</reference>
<dbReference type="InterPro" id="IPR014168">
    <property type="entry name" value="Tol-Pal_TolR"/>
</dbReference>
<keyword evidence="5" id="KW-0997">Cell inner membrane</keyword>
<evidence type="ECO:0000256" key="7">
    <source>
        <dbReference type="ARBA" id="ARBA00022927"/>
    </source>
</evidence>
<proteinExistence type="inferred from homology"/>
<comment type="subcellular location">
    <subcellularLocation>
        <location evidence="1">Cell inner membrane</location>
        <topology evidence="1">Single-pass type II membrane protein</topology>
    </subcellularLocation>
    <subcellularLocation>
        <location evidence="10">Cell membrane</location>
        <topology evidence="10">Single-pass type II membrane protein</topology>
    </subcellularLocation>
</comment>
<keyword evidence="7 10" id="KW-0653">Protein transport</keyword>
<evidence type="ECO:0000256" key="9">
    <source>
        <dbReference type="ARBA" id="ARBA00023136"/>
    </source>
</evidence>
<evidence type="ECO:0000256" key="1">
    <source>
        <dbReference type="ARBA" id="ARBA00004249"/>
    </source>
</evidence>
<evidence type="ECO:0000256" key="8">
    <source>
        <dbReference type="ARBA" id="ARBA00022989"/>
    </source>
</evidence>
<accession>Q2YZT5</accession>
<sequence length="140" mass="15550">MRFQRSHKGLMSEINVTPMVDVMLVLLIIFMVAAPMMLQGVDVNLPKTDSKPIVSDEERLVVSIQKDGSIYINKYKTPVETLASKLKNINKTRQDKSVFLKADQDVSYGIVANVMAAIKNAGIEKLGIVTEASNQNKNQQ</sequence>
<keyword evidence="9 11" id="KW-0472">Membrane</keyword>
<feature type="transmembrane region" description="Helical" evidence="11">
    <location>
        <begin position="20"/>
        <end position="38"/>
    </location>
</feature>